<feature type="domain" description="DUF4143" evidence="2">
    <location>
        <begin position="195"/>
        <end position="353"/>
    </location>
</feature>
<dbReference type="RefSeq" id="WP_073043968.1">
    <property type="nucleotide sequence ID" value="NZ_FRCJ01000002.1"/>
</dbReference>
<reference evidence="3 4" key="1">
    <citation type="submission" date="2016-11" db="EMBL/GenBank/DDBJ databases">
        <authorList>
            <person name="Jaros S."/>
            <person name="Januszkiewicz K."/>
            <person name="Wedrychowicz H."/>
        </authorList>
    </citation>
    <scope>NUCLEOTIDE SEQUENCE [LARGE SCALE GENOMIC DNA]</scope>
    <source>
        <strain evidence="3 4">BPI-34</strain>
    </source>
</reference>
<name>A0A1M7GAU1_XYLRU</name>
<dbReference type="InterPro" id="IPR041682">
    <property type="entry name" value="AAA_14"/>
</dbReference>
<sequence length="395" mass="45704">MEYKRPQFAEVLERMNEPRKFIQVLAGPRQVGKSTLIDQVLEECTLPHYLYNADGVDENDTDWIRRIWESARIQMDTRQQTEAILVIDEIQKIKRWSEIVKREWDADTRNRRQLKLFLLGSSRLMLRKGLTESLAGRFELIRLGHWTLQEMEDAFGLTLDEWIYYGGYPGSASLIKDMRRWRKYIKESLVAPAIEKDIIMTSNIYKPALMKQLFELGCSYSAELLSLTKALGQLQDAGNVTTLSSYLNILNQCNLLAGLQKYANDDARRYQSVPKFQVYNNALLTAYRGTTYDKDRIDPQIWGRWVESAVGGYLLGDAEDGGYKVYYWRERSDEVDYIVASQGTAIALEVKSGRRGMNSGLPKFCENFHPRRALVIGTDGIPFKEFFHMKIEDLL</sequence>
<organism evidence="3 4">
    <name type="scientific">Xylanibacter ruminicola</name>
    <name type="common">Prevotella ruminicola</name>
    <dbReference type="NCBI Taxonomy" id="839"/>
    <lineage>
        <taxon>Bacteria</taxon>
        <taxon>Pseudomonadati</taxon>
        <taxon>Bacteroidota</taxon>
        <taxon>Bacteroidia</taxon>
        <taxon>Bacteroidales</taxon>
        <taxon>Prevotellaceae</taxon>
        <taxon>Xylanibacter</taxon>
    </lineage>
</organism>
<accession>A0A1M7GAU1</accession>
<dbReference type="Pfam" id="PF13173">
    <property type="entry name" value="AAA_14"/>
    <property type="match status" value="1"/>
</dbReference>
<dbReference type="Proteomes" id="UP000184280">
    <property type="component" value="Unassembled WGS sequence"/>
</dbReference>
<dbReference type="PANTHER" id="PTHR43566">
    <property type="entry name" value="CONSERVED PROTEIN"/>
    <property type="match status" value="1"/>
</dbReference>
<protein>
    <recommendedName>
        <fullName evidence="5">AAA+ ATPase domain-containing protein</fullName>
    </recommendedName>
</protein>
<gene>
    <name evidence="3" type="ORF">SAMN04488494_1411</name>
</gene>
<evidence type="ECO:0000313" key="3">
    <source>
        <dbReference type="EMBL" id="SHM13393.1"/>
    </source>
</evidence>
<dbReference type="Gene3D" id="3.40.50.300">
    <property type="entry name" value="P-loop containing nucleotide triphosphate hydrolases"/>
    <property type="match status" value="1"/>
</dbReference>
<dbReference type="PANTHER" id="PTHR43566:SF1">
    <property type="entry name" value="AAA+ ATPASE DOMAIN-CONTAINING PROTEIN"/>
    <property type="match status" value="1"/>
</dbReference>
<dbReference type="AlphaFoldDB" id="A0A1M7GAU1"/>
<dbReference type="EMBL" id="FRCJ01000002">
    <property type="protein sequence ID" value="SHM13393.1"/>
    <property type="molecule type" value="Genomic_DNA"/>
</dbReference>
<dbReference type="Pfam" id="PF13635">
    <property type="entry name" value="DUF4143"/>
    <property type="match status" value="1"/>
</dbReference>
<feature type="domain" description="AAA" evidence="1">
    <location>
        <begin position="22"/>
        <end position="151"/>
    </location>
</feature>
<evidence type="ECO:0000259" key="1">
    <source>
        <dbReference type="Pfam" id="PF13173"/>
    </source>
</evidence>
<dbReference type="InterPro" id="IPR027417">
    <property type="entry name" value="P-loop_NTPase"/>
</dbReference>
<dbReference type="OrthoDB" id="9778168at2"/>
<evidence type="ECO:0000259" key="2">
    <source>
        <dbReference type="Pfam" id="PF13635"/>
    </source>
</evidence>
<evidence type="ECO:0008006" key="5">
    <source>
        <dbReference type="Google" id="ProtNLM"/>
    </source>
</evidence>
<evidence type="ECO:0000313" key="4">
    <source>
        <dbReference type="Proteomes" id="UP000184280"/>
    </source>
</evidence>
<dbReference type="InterPro" id="IPR025420">
    <property type="entry name" value="DUF4143"/>
</dbReference>
<proteinExistence type="predicted"/>
<dbReference type="SUPFAM" id="SSF52540">
    <property type="entry name" value="P-loop containing nucleoside triphosphate hydrolases"/>
    <property type="match status" value="1"/>
</dbReference>